<dbReference type="EMBL" id="BGPR01124540">
    <property type="protein sequence ID" value="GBN29887.1"/>
    <property type="molecule type" value="Genomic_DNA"/>
</dbReference>
<keyword evidence="2" id="KW-1185">Reference proteome</keyword>
<organism evidence="1 2">
    <name type="scientific">Araneus ventricosus</name>
    <name type="common">Orbweaver spider</name>
    <name type="synonym">Epeira ventricosa</name>
    <dbReference type="NCBI Taxonomy" id="182803"/>
    <lineage>
        <taxon>Eukaryota</taxon>
        <taxon>Metazoa</taxon>
        <taxon>Ecdysozoa</taxon>
        <taxon>Arthropoda</taxon>
        <taxon>Chelicerata</taxon>
        <taxon>Arachnida</taxon>
        <taxon>Araneae</taxon>
        <taxon>Araneomorphae</taxon>
        <taxon>Entelegynae</taxon>
        <taxon>Araneoidea</taxon>
        <taxon>Araneidae</taxon>
        <taxon>Araneus</taxon>
    </lineage>
</organism>
<sequence>MPALDWWKSSSVQLRHSLEEESRQAFSITLCLPAFQLALQTKLQSDSSRAFALQRQILPPCIYSVPGKACRHMEISGEIRISAPNGDIEKITVFSGISICRLGQGSGPGRCRQFYTYPCKTLFPTIRLVWHHRGIWQHPEL</sequence>
<accession>A0A4Y2MVL9</accession>
<gene>
    <name evidence="1" type="ORF">AVEN_22210_1</name>
</gene>
<evidence type="ECO:0000313" key="1">
    <source>
        <dbReference type="EMBL" id="GBN29887.1"/>
    </source>
</evidence>
<evidence type="ECO:0000313" key="2">
    <source>
        <dbReference type="Proteomes" id="UP000499080"/>
    </source>
</evidence>
<comment type="caution">
    <text evidence="1">The sequence shown here is derived from an EMBL/GenBank/DDBJ whole genome shotgun (WGS) entry which is preliminary data.</text>
</comment>
<proteinExistence type="predicted"/>
<name>A0A4Y2MVL9_ARAVE</name>
<dbReference type="Proteomes" id="UP000499080">
    <property type="component" value="Unassembled WGS sequence"/>
</dbReference>
<dbReference type="AlphaFoldDB" id="A0A4Y2MVL9"/>
<reference evidence="1 2" key="1">
    <citation type="journal article" date="2019" name="Sci. Rep.">
        <title>Orb-weaving spider Araneus ventricosus genome elucidates the spidroin gene catalogue.</title>
        <authorList>
            <person name="Kono N."/>
            <person name="Nakamura H."/>
            <person name="Ohtoshi R."/>
            <person name="Moran D.A.P."/>
            <person name="Shinohara A."/>
            <person name="Yoshida Y."/>
            <person name="Fujiwara M."/>
            <person name="Mori M."/>
            <person name="Tomita M."/>
            <person name="Arakawa K."/>
        </authorList>
    </citation>
    <scope>NUCLEOTIDE SEQUENCE [LARGE SCALE GENOMIC DNA]</scope>
</reference>
<protein>
    <submittedName>
        <fullName evidence="1">Uncharacterized protein</fullName>
    </submittedName>
</protein>